<dbReference type="InterPro" id="IPR022385">
    <property type="entry name" value="Rhs_assc_core"/>
</dbReference>
<gene>
    <name evidence="4" type="ORF">E1292_16000</name>
</gene>
<keyword evidence="5" id="KW-1185">Reference proteome</keyword>
<feature type="region of interest" description="Disordered" evidence="2">
    <location>
        <begin position="579"/>
        <end position="599"/>
    </location>
</feature>
<dbReference type="NCBIfam" id="TIGR01643">
    <property type="entry name" value="YD_repeat_2x"/>
    <property type="match status" value="1"/>
</dbReference>
<dbReference type="InterPro" id="IPR050708">
    <property type="entry name" value="T6SS_VgrG/RHS"/>
</dbReference>
<proteinExistence type="predicted"/>
<dbReference type="InterPro" id="IPR056823">
    <property type="entry name" value="TEN-like_YD-shell"/>
</dbReference>
<dbReference type="Gene3D" id="2.180.10.10">
    <property type="entry name" value="RHS repeat-associated core"/>
    <property type="match status" value="1"/>
</dbReference>
<evidence type="ECO:0000313" key="4">
    <source>
        <dbReference type="EMBL" id="TDD05967.1"/>
    </source>
</evidence>
<feature type="domain" description="Teneurin-like YD-shell" evidence="3">
    <location>
        <begin position="307"/>
        <end position="508"/>
    </location>
</feature>
<dbReference type="AlphaFoldDB" id="A0A4R4VPM3"/>
<dbReference type="Pfam" id="PF25023">
    <property type="entry name" value="TEN_YD-shell"/>
    <property type="match status" value="1"/>
</dbReference>
<dbReference type="RefSeq" id="WP_132595987.1">
    <property type="nucleotide sequence ID" value="NZ_SMKO01000035.1"/>
</dbReference>
<evidence type="ECO:0000256" key="2">
    <source>
        <dbReference type="SAM" id="MobiDB-lite"/>
    </source>
</evidence>
<organism evidence="4 5">
    <name type="scientific">Nonomuraea deserti</name>
    <dbReference type="NCBI Taxonomy" id="1848322"/>
    <lineage>
        <taxon>Bacteria</taxon>
        <taxon>Bacillati</taxon>
        <taxon>Actinomycetota</taxon>
        <taxon>Actinomycetes</taxon>
        <taxon>Streptosporangiales</taxon>
        <taxon>Streptosporangiaceae</taxon>
        <taxon>Nonomuraea</taxon>
    </lineage>
</organism>
<dbReference type="EMBL" id="SMKO01000035">
    <property type="protein sequence ID" value="TDD05967.1"/>
    <property type="molecule type" value="Genomic_DNA"/>
</dbReference>
<reference evidence="4 5" key="1">
    <citation type="submission" date="2019-03" db="EMBL/GenBank/DDBJ databases">
        <title>Draft genome sequences of novel Actinobacteria.</title>
        <authorList>
            <person name="Sahin N."/>
            <person name="Ay H."/>
            <person name="Saygin H."/>
        </authorList>
    </citation>
    <scope>NUCLEOTIDE SEQUENCE [LARGE SCALE GENOMIC DNA]</scope>
    <source>
        <strain evidence="4 5">KC310</strain>
    </source>
</reference>
<dbReference type="NCBIfam" id="TIGR03696">
    <property type="entry name" value="Rhs_assc_core"/>
    <property type="match status" value="1"/>
</dbReference>
<dbReference type="InterPro" id="IPR006530">
    <property type="entry name" value="YD"/>
</dbReference>
<protein>
    <recommendedName>
        <fullName evidence="3">Teneurin-like YD-shell domain-containing protein</fullName>
    </recommendedName>
</protein>
<evidence type="ECO:0000256" key="1">
    <source>
        <dbReference type="ARBA" id="ARBA00022737"/>
    </source>
</evidence>
<keyword evidence="1" id="KW-0677">Repeat</keyword>
<accession>A0A4R4VPM3</accession>
<sequence>MDGLGRAVNTAAFAAGEWQIDATRYDKENNAVWQLTRENRARAVTPTADTDPYTAARADSAERANLLATISEYNADGDLVSTDGPASTIALGDGQLVTARQRTTQQYDVGKPVSDLAYHLVTESKTVPVVVDGTAVPTDDDVSTQKIGYDPIASGDASGWSLRKPTSTTTVSPDGDDIVSRIRYDVAGREVERRQPASSGRDAGSIATNTYAAEAHPVAAECGNRPAWAGWTCKVTPVTQPATGKPLAVEHTTGYNIYGAITTKTETVQDVIRTATTTYDVAGRSIKAKAEVSPETAGGAPFPEMSYVYDEATGLQTRKEAGNDTVVVTYDSFGRPWKTTDATGNLATVTYDLDGRIATTNDGKGTVTFTYNGTDANGKAERRGMITQVETGGAGTFRGAYDQAGKLIEQVYPNGIVAASNYASNGKRTRLAYTKDDQVWLSFSAVPDFQGRTVTQHSPGSRQDYGYDFAGRLERVQDAYQGECVTRSYAFDQNTNRTSLITHPADDSGQCTTSTDPTTVNYTYDQADRLTRQGYAYDTCGRTTSVPASDVLGGAALSIGYFVHDTVASITQNGTTTTYTRDPAGRVKSATTTGGANPGTVTHHYSGLEDSPAWISEADGTWSRNVASLEGLGAIQSSSGAVTLQLIDLDGDIVSTVSGAAVGVDSYTETTEYGVSRDTADTNPRYGWLGSKQRAGDAQSGLVLMGVRLYNPIPGRFLQEDPVVGGSSNAYDYCDADPIGKLDLAGTYPEEQTGYTEHVVDHGMYTSTWLENANDIAVNVACLGYASVACMLAFKERRYVST</sequence>
<dbReference type="PANTHER" id="PTHR32305:SF15">
    <property type="entry name" value="PROTEIN RHSA-RELATED"/>
    <property type="match status" value="1"/>
</dbReference>
<evidence type="ECO:0000313" key="5">
    <source>
        <dbReference type="Proteomes" id="UP000295258"/>
    </source>
</evidence>
<name>A0A4R4VPM3_9ACTN</name>
<evidence type="ECO:0000259" key="3">
    <source>
        <dbReference type="Pfam" id="PF25023"/>
    </source>
</evidence>
<comment type="caution">
    <text evidence="4">The sequence shown here is derived from an EMBL/GenBank/DDBJ whole genome shotgun (WGS) entry which is preliminary data.</text>
</comment>
<dbReference type="Proteomes" id="UP000295258">
    <property type="component" value="Unassembled WGS sequence"/>
</dbReference>
<dbReference type="PANTHER" id="PTHR32305">
    <property type="match status" value="1"/>
</dbReference>